<evidence type="ECO:0000259" key="2">
    <source>
        <dbReference type="PROSITE" id="PS51733"/>
    </source>
</evidence>
<dbReference type="InterPro" id="IPR045864">
    <property type="entry name" value="aa-tRNA-synth_II/BPL/LPL"/>
</dbReference>
<evidence type="ECO:0000313" key="4">
    <source>
        <dbReference type="Proteomes" id="UP000242561"/>
    </source>
</evidence>
<dbReference type="GO" id="GO:0004077">
    <property type="term" value="F:biotin--[biotin carboxyl-carrier protein] ligase activity"/>
    <property type="evidence" value="ECO:0007669"/>
    <property type="project" value="InterPro"/>
</dbReference>
<dbReference type="SUPFAM" id="SSF55681">
    <property type="entry name" value="Class II aaRS and biotin synthetases"/>
    <property type="match status" value="1"/>
</dbReference>
<keyword evidence="1 3" id="KW-0436">Ligase</keyword>
<protein>
    <submittedName>
        <fullName evidence="3">Biotin--[acetyl-CoA-carboxylase] ligase</fullName>
    </submittedName>
</protein>
<dbReference type="PANTHER" id="PTHR12835">
    <property type="entry name" value="BIOTIN PROTEIN LIGASE"/>
    <property type="match status" value="1"/>
</dbReference>
<dbReference type="KEGG" id="sphl:LPB140_07175"/>
<dbReference type="STRING" id="1913578.LPB140_07175"/>
<dbReference type="Pfam" id="PF03099">
    <property type="entry name" value="BPL_LplA_LipB"/>
    <property type="match status" value="1"/>
</dbReference>
<gene>
    <name evidence="3" type="ORF">LPB140_07175</name>
</gene>
<dbReference type="Gene3D" id="3.30.930.10">
    <property type="entry name" value="Bira Bifunctional Protein, Domain 2"/>
    <property type="match status" value="1"/>
</dbReference>
<dbReference type="PANTHER" id="PTHR12835:SF5">
    <property type="entry name" value="BIOTIN--PROTEIN LIGASE"/>
    <property type="match status" value="1"/>
</dbReference>
<reference evidence="3 4" key="1">
    <citation type="submission" date="2016-11" db="EMBL/GenBank/DDBJ databases">
        <title>Sphingorhabdus sp. LPB0140, isolated from marine environment.</title>
        <authorList>
            <person name="Kim E."/>
            <person name="Yi H."/>
        </authorList>
    </citation>
    <scope>NUCLEOTIDE SEQUENCE [LARGE SCALE GENOMIC DNA]</scope>
    <source>
        <strain evidence="3 4">LPB0140</strain>
    </source>
</reference>
<name>A0A1L3JEX4_9SPHN</name>
<evidence type="ECO:0000256" key="1">
    <source>
        <dbReference type="ARBA" id="ARBA00022598"/>
    </source>
</evidence>
<dbReference type="EMBL" id="CP018154">
    <property type="protein sequence ID" value="APG63685.1"/>
    <property type="molecule type" value="Genomic_DNA"/>
</dbReference>
<dbReference type="InterPro" id="IPR004408">
    <property type="entry name" value="Biotin_CoA_COase_ligase"/>
</dbReference>
<keyword evidence="4" id="KW-1185">Reference proteome</keyword>
<evidence type="ECO:0000313" key="3">
    <source>
        <dbReference type="EMBL" id="APG63685.1"/>
    </source>
</evidence>
<dbReference type="GO" id="GO:0005737">
    <property type="term" value="C:cytoplasm"/>
    <property type="evidence" value="ECO:0007669"/>
    <property type="project" value="TreeGrafter"/>
</dbReference>
<sequence length="241" mass="26794">MDNIAETHSTNADLLKKNLSILGEGYWLQADQQSGGRGRQGREWHSPEGNLYCSTFVRIGENDPAPASLAMMTSLSVYETVVHFIPDAEIRIKWPNDILVKKDSSWHKISGILLESKMPHIVIGIGMNVNIAPNLADRNTVCLKDFLHQECDVAAVLNILSLRFEFFLKKWRHLGLSKILDYWREYSFPAGTPMSTHLGNGDQIIGEFAGVTANGSLNLVLNDGRSHIIHAGDVMLVDQGN</sequence>
<dbReference type="NCBIfam" id="TIGR00121">
    <property type="entry name" value="birA_ligase"/>
    <property type="match status" value="1"/>
</dbReference>
<accession>A0A1L3JEX4</accession>
<dbReference type="CDD" id="cd16442">
    <property type="entry name" value="BPL"/>
    <property type="match status" value="1"/>
</dbReference>
<dbReference type="AlphaFoldDB" id="A0A1L3JEX4"/>
<organism evidence="3 4">
    <name type="scientific">Sphingorhabdus lutea</name>
    <dbReference type="NCBI Taxonomy" id="1913578"/>
    <lineage>
        <taxon>Bacteria</taxon>
        <taxon>Pseudomonadati</taxon>
        <taxon>Pseudomonadota</taxon>
        <taxon>Alphaproteobacteria</taxon>
        <taxon>Sphingomonadales</taxon>
        <taxon>Sphingomonadaceae</taxon>
        <taxon>Sphingorhabdus</taxon>
    </lineage>
</organism>
<dbReference type="InterPro" id="IPR004143">
    <property type="entry name" value="BPL_LPL_catalytic"/>
</dbReference>
<feature type="domain" description="BPL/LPL catalytic" evidence="2">
    <location>
        <begin position="1"/>
        <end position="172"/>
    </location>
</feature>
<dbReference type="Proteomes" id="UP000242561">
    <property type="component" value="Chromosome"/>
</dbReference>
<proteinExistence type="predicted"/>
<dbReference type="PROSITE" id="PS51733">
    <property type="entry name" value="BPL_LPL_CATALYTIC"/>
    <property type="match status" value="1"/>
</dbReference>